<protein>
    <submittedName>
        <fullName evidence="3">CRISPR-associated protein Cmr4</fullName>
    </submittedName>
</protein>
<dbReference type="Pfam" id="PF03787">
    <property type="entry name" value="RAMPs"/>
    <property type="match status" value="1"/>
</dbReference>
<evidence type="ECO:0000256" key="1">
    <source>
        <dbReference type="ARBA" id="ARBA00023118"/>
    </source>
</evidence>
<dbReference type="InterPro" id="IPR005537">
    <property type="entry name" value="RAMP_III_fam"/>
</dbReference>
<dbReference type="NCBIfam" id="TIGR02580">
    <property type="entry name" value="cas_RAMP_Cmr4"/>
    <property type="match status" value="1"/>
</dbReference>
<dbReference type="PANTHER" id="PTHR36700:SF1">
    <property type="entry name" value="CRISPR SYSTEM CMR SUBUNIT CMR4"/>
    <property type="match status" value="1"/>
</dbReference>
<organism evidence="3 4">
    <name type="scientific">Paramaledivibacter caminithermalis (strain DSM 15212 / CIP 107654 / DViRD3)</name>
    <name type="common">Clostridium caminithermale</name>
    <dbReference type="NCBI Taxonomy" id="1121301"/>
    <lineage>
        <taxon>Bacteria</taxon>
        <taxon>Bacillati</taxon>
        <taxon>Bacillota</taxon>
        <taxon>Clostridia</taxon>
        <taxon>Peptostreptococcales</taxon>
        <taxon>Caminicellaceae</taxon>
        <taxon>Paramaledivibacter</taxon>
    </lineage>
</organism>
<evidence type="ECO:0000259" key="2">
    <source>
        <dbReference type="Pfam" id="PF03787"/>
    </source>
</evidence>
<evidence type="ECO:0000313" key="3">
    <source>
        <dbReference type="EMBL" id="SHK23450.1"/>
    </source>
</evidence>
<name>A0A1M6QTK8_PARC5</name>
<reference evidence="3 4" key="1">
    <citation type="submission" date="2016-11" db="EMBL/GenBank/DDBJ databases">
        <authorList>
            <person name="Jaros S."/>
            <person name="Januszkiewicz K."/>
            <person name="Wedrychowicz H."/>
        </authorList>
    </citation>
    <scope>NUCLEOTIDE SEQUENCE [LARGE SCALE GENOMIC DNA]</scope>
    <source>
        <strain evidence="3 4">DSM 15212</strain>
    </source>
</reference>
<dbReference type="STRING" id="1121301.SAMN02745912_02721"/>
<evidence type="ECO:0000313" key="4">
    <source>
        <dbReference type="Proteomes" id="UP000184465"/>
    </source>
</evidence>
<dbReference type="AlphaFoldDB" id="A0A1M6QTK8"/>
<dbReference type="Proteomes" id="UP000184465">
    <property type="component" value="Unassembled WGS sequence"/>
</dbReference>
<dbReference type="GO" id="GO:0051607">
    <property type="term" value="P:defense response to virus"/>
    <property type="evidence" value="ECO:0007669"/>
    <property type="project" value="UniProtKB-KW"/>
</dbReference>
<proteinExistence type="predicted"/>
<sequence>MNQSMPIYMRAITAIHPGAGQDTGIVDMPIQREITTGIPKIEASGLKGCFRELFTEEEQNILFGKSDNAGIIGLTDARLLFFPVKSARGIFALITCPFVIERYLEEVEENTEDKMNLFVRTLNEKINFINNNQCYILTNTLSINEKFVMLDEYTFDSKTLDIRCIEEFNNIIPYIEKIAIISDDNFIDFVSNCTEIVTRNKIGESGTASDKGLFTVEYLPQESILYTIAICFKSIDKEYKNDNEKIKDTYCFNNVLIKKIKGNKIQIGGNRTLGKGFLRILSGEEK</sequence>
<keyword evidence="1" id="KW-0051">Antiviral defense</keyword>
<dbReference type="OrthoDB" id="9789361at2"/>
<accession>A0A1M6QTK8</accession>
<feature type="domain" description="CRISPR type III-associated protein" evidence="2">
    <location>
        <begin position="10"/>
        <end position="279"/>
    </location>
</feature>
<dbReference type="EMBL" id="FRAG01000038">
    <property type="protein sequence ID" value="SHK23450.1"/>
    <property type="molecule type" value="Genomic_DNA"/>
</dbReference>
<keyword evidence="4" id="KW-1185">Reference proteome</keyword>
<dbReference type="PANTHER" id="PTHR36700">
    <property type="entry name" value="CRISPR SYSTEM CMR SUBUNIT CMR4"/>
    <property type="match status" value="1"/>
</dbReference>
<gene>
    <name evidence="3" type="ORF">SAMN02745912_02721</name>
</gene>
<dbReference type="RefSeq" id="WP_073151096.1">
    <property type="nucleotide sequence ID" value="NZ_FRAG01000038.1"/>
</dbReference>
<dbReference type="InterPro" id="IPR013410">
    <property type="entry name" value="CRISPR-assoc_RAMP_Cmr4"/>
</dbReference>